<gene>
    <name evidence="3" type="ORF">TrLO_g13400</name>
</gene>
<dbReference type="OrthoDB" id="10635503at2759"/>
<feature type="compositionally biased region" description="Basic residues" evidence="1">
    <location>
        <begin position="360"/>
        <end position="371"/>
    </location>
</feature>
<dbReference type="PROSITE" id="PS50800">
    <property type="entry name" value="SAP"/>
    <property type="match status" value="1"/>
</dbReference>
<feature type="region of interest" description="Disordered" evidence="1">
    <location>
        <begin position="1"/>
        <end position="199"/>
    </location>
</feature>
<protein>
    <recommendedName>
        <fullName evidence="2">SAP domain-containing protein</fullName>
    </recommendedName>
</protein>
<evidence type="ECO:0000256" key="1">
    <source>
        <dbReference type="SAM" id="MobiDB-lite"/>
    </source>
</evidence>
<keyword evidence="4" id="KW-1185">Reference proteome</keyword>
<name>A0A9W7FQS1_9STRA</name>
<dbReference type="InterPro" id="IPR003034">
    <property type="entry name" value="SAP_dom"/>
</dbReference>
<evidence type="ECO:0000313" key="3">
    <source>
        <dbReference type="EMBL" id="GMI17257.1"/>
    </source>
</evidence>
<sequence length="652" mass="72817">MSRCAKSTPSSSNPSDSSVLEIPNLYSTPSNYPSNHSNQTPSAAKNNSNTNNNGKKPKDGPKVPKVIRSKKKKVVRGLPSSSSLSSNVEGTLGNAGNAGNTGNTGNAGNASNANNAHGSKSKSKNNKKKQDDKNKTKSKENTQTKKSPKLKPPTPPRNPQHPRTNSKDFVNSPPKTAHFPHPSLPKPSSKKKEKKKFVSRKERVTLSKLSYISKRVKEEGVGYEVDLEGGGWVRVRWEDGEGEFFWRDVLERWEKENGGFVEKEVEVEVEEEEFHDCENLEEVEVEVEVEKKMEVEKKIVEPEIEKKIVKPPPIVTPPPPPIITQPPTVVIPPPPAPAPSTPPHSPPKSPKHNPPASPPKSKKPPKRKKKKPQESSVPPYPSTPLTYTPKPSTLQFTTLNVKTFPRCIGCHSLPSDGGWSLGMSSQPLLELEGDVEIFENRKQEELATRYYNLGHDDVKEELETRQYDYKRGRSNVVFGRVGVKERKEVLLEGVEIKEEEAGRRVRSLSDGDFQSMLNGGMDDYNDLLTFHKSIEKEDDLIKDSRDLIGCSCKRLKTRGLREKRLKEELKKRGQSVEGGKDDLQERLRLILDSEPCCSIGCACFELGVECHFDICGCARDPCGNEEGKYVYDRDAVKEKRNKYITGRCEDAK</sequence>
<feature type="compositionally biased region" description="Basic residues" evidence="1">
    <location>
        <begin position="188"/>
        <end position="198"/>
    </location>
</feature>
<feature type="compositionally biased region" description="Polar residues" evidence="1">
    <location>
        <begin position="25"/>
        <end position="39"/>
    </location>
</feature>
<feature type="compositionally biased region" description="Low complexity" evidence="1">
    <location>
        <begin position="7"/>
        <end position="18"/>
    </location>
</feature>
<feature type="compositionally biased region" description="Basic and acidic residues" evidence="1">
    <location>
        <begin position="128"/>
        <end position="143"/>
    </location>
</feature>
<feature type="region of interest" description="Disordered" evidence="1">
    <location>
        <begin position="310"/>
        <end position="391"/>
    </location>
</feature>
<dbReference type="PANTHER" id="PTHR45691">
    <property type="entry name" value="PROTEIN DIAPHANOUS"/>
    <property type="match status" value="1"/>
</dbReference>
<feature type="compositionally biased region" description="Low complexity" evidence="1">
    <location>
        <begin position="94"/>
        <end position="118"/>
    </location>
</feature>
<dbReference type="GO" id="GO:0030041">
    <property type="term" value="P:actin filament polymerization"/>
    <property type="evidence" value="ECO:0007669"/>
    <property type="project" value="TreeGrafter"/>
</dbReference>
<feature type="domain" description="SAP" evidence="2">
    <location>
        <begin position="557"/>
        <end position="591"/>
    </location>
</feature>
<feature type="compositionally biased region" description="Pro residues" evidence="1">
    <location>
        <begin position="310"/>
        <end position="358"/>
    </location>
</feature>
<dbReference type="InterPro" id="IPR051412">
    <property type="entry name" value="Formin_Homology_Diaphanous_sf"/>
</dbReference>
<evidence type="ECO:0000259" key="2">
    <source>
        <dbReference type="PROSITE" id="PS50800"/>
    </source>
</evidence>
<feature type="compositionally biased region" description="Low complexity" evidence="1">
    <location>
        <begin position="40"/>
        <end position="54"/>
    </location>
</feature>
<proteinExistence type="predicted"/>
<comment type="caution">
    <text evidence="3">The sequence shown here is derived from an EMBL/GenBank/DDBJ whole genome shotgun (WGS) entry which is preliminary data.</text>
</comment>
<accession>A0A9W7FQS1</accession>
<feature type="compositionally biased region" description="Basic residues" evidence="1">
    <location>
        <begin position="65"/>
        <end position="75"/>
    </location>
</feature>
<dbReference type="SMART" id="SM00513">
    <property type="entry name" value="SAP"/>
    <property type="match status" value="1"/>
</dbReference>
<dbReference type="AlphaFoldDB" id="A0A9W7FQS1"/>
<dbReference type="PANTHER" id="PTHR45691:SF6">
    <property type="entry name" value="PROTEIN DIAPHANOUS"/>
    <property type="match status" value="1"/>
</dbReference>
<dbReference type="GO" id="GO:0005884">
    <property type="term" value="C:actin filament"/>
    <property type="evidence" value="ECO:0007669"/>
    <property type="project" value="TreeGrafter"/>
</dbReference>
<reference evidence="4" key="1">
    <citation type="journal article" date="2023" name="Commun. Biol.">
        <title>Genome analysis of Parmales, the sister group of diatoms, reveals the evolutionary specialization of diatoms from phago-mixotrophs to photoautotrophs.</title>
        <authorList>
            <person name="Ban H."/>
            <person name="Sato S."/>
            <person name="Yoshikawa S."/>
            <person name="Yamada K."/>
            <person name="Nakamura Y."/>
            <person name="Ichinomiya M."/>
            <person name="Sato N."/>
            <person name="Blanc-Mathieu R."/>
            <person name="Endo H."/>
            <person name="Kuwata A."/>
            <person name="Ogata H."/>
        </authorList>
    </citation>
    <scope>NUCLEOTIDE SEQUENCE [LARGE SCALE GENOMIC DNA]</scope>
    <source>
        <strain evidence="4">NIES 3700</strain>
    </source>
</reference>
<feature type="compositionally biased region" description="Pro residues" evidence="1">
    <location>
        <begin position="150"/>
        <end position="159"/>
    </location>
</feature>
<organism evidence="3 4">
    <name type="scientific">Triparma laevis f. longispina</name>
    <dbReference type="NCBI Taxonomy" id="1714387"/>
    <lineage>
        <taxon>Eukaryota</taxon>
        <taxon>Sar</taxon>
        <taxon>Stramenopiles</taxon>
        <taxon>Ochrophyta</taxon>
        <taxon>Bolidophyceae</taxon>
        <taxon>Parmales</taxon>
        <taxon>Triparmaceae</taxon>
        <taxon>Triparma</taxon>
    </lineage>
</organism>
<dbReference type="Proteomes" id="UP001165122">
    <property type="component" value="Unassembled WGS sequence"/>
</dbReference>
<dbReference type="EMBL" id="BRXW01000286">
    <property type="protein sequence ID" value="GMI17257.1"/>
    <property type="molecule type" value="Genomic_DNA"/>
</dbReference>
<evidence type="ECO:0000313" key="4">
    <source>
        <dbReference type="Proteomes" id="UP001165122"/>
    </source>
</evidence>